<accession>A0ABR0EY95</accession>
<dbReference type="SUPFAM" id="SSF81383">
    <property type="entry name" value="F-box domain"/>
    <property type="match status" value="1"/>
</dbReference>
<feature type="compositionally biased region" description="Polar residues" evidence="2">
    <location>
        <begin position="622"/>
        <end position="638"/>
    </location>
</feature>
<evidence type="ECO:0000313" key="4">
    <source>
        <dbReference type="EMBL" id="KAK4505823.1"/>
    </source>
</evidence>
<dbReference type="EMBL" id="JAXOVC010000002">
    <property type="protein sequence ID" value="KAK4505823.1"/>
    <property type="molecule type" value="Genomic_DNA"/>
</dbReference>
<proteinExistence type="predicted"/>
<evidence type="ECO:0000256" key="2">
    <source>
        <dbReference type="SAM" id="MobiDB-lite"/>
    </source>
</evidence>
<dbReference type="PANTHER" id="PTHR45982">
    <property type="entry name" value="REGULATOR OF CHROMOSOME CONDENSATION"/>
    <property type="match status" value="1"/>
</dbReference>
<dbReference type="InterPro" id="IPR000408">
    <property type="entry name" value="Reg_chr_condens"/>
</dbReference>
<organism evidence="4 5">
    <name type="scientific">Zasmidium cellare</name>
    <name type="common">Wine cellar mold</name>
    <name type="synonym">Racodium cellare</name>
    <dbReference type="NCBI Taxonomy" id="395010"/>
    <lineage>
        <taxon>Eukaryota</taxon>
        <taxon>Fungi</taxon>
        <taxon>Dikarya</taxon>
        <taxon>Ascomycota</taxon>
        <taxon>Pezizomycotina</taxon>
        <taxon>Dothideomycetes</taxon>
        <taxon>Dothideomycetidae</taxon>
        <taxon>Mycosphaerellales</taxon>
        <taxon>Mycosphaerellaceae</taxon>
        <taxon>Zasmidium</taxon>
    </lineage>
</organism>
<feature type="domain" description="F-box" evidence="3">
    <location>
        <begin position="7"/>
        <end position="55"/>
    </location>
</feature>
<dbReference type="PANTHER" id="PTHR45982:SF1">
    <property type="entry name" value="REGULATOR OF CHROMOSOME CONDENSATION"/>
    <property type="match status" value="1"/>
</dbReference>
<feature type="repeat" description="RCC1" evidence="1">
    <location>
        <begin position="86"/>
        <end position="153"/>
    </location>
</feature>
<gene>
    <name evidence="4" type="ORF">PRZ48_003788</name>
</gene>
<dbReference type="PROSITE" id="PS00626">
    <property type="entry name" value="RCC1_2"/>
    <property type="match status" value="1"/>
</dbReference>
<dbReference type="SUPFAM" id="SSF50985">
    <property type="entry name" value="RCC1/BLIP-II"/>
    <property type="match status" value="1"/>
</dbReference>
<name>A0ABR0EY95_ZASCE</name>
<dbReference type="InterPro" id="IPR051553">
    <property type="entry name" value="Ran_GTPase-activating"/>
</dbReference>
<dbReference type="PROSITE" id="PS50012">
    <property type="entry name" value="RCC1_3"/>
    <property type="match status" value="1"/>
</dbReference>
<feature type="compositionally biased region" description="Basic and acidic residues" evidence="2">
    <location>
        <begin position="607"/>
        <end position="618"/>
    </location>
</feature>
<dbReference type="Gene3D" id="1.20.1280.50">
    <property type="match status" value="1"/>
</dbReference>
<keyword evidence="5" id="KW-1185">Reference proteome</keyword>
<reference evidence="4 5" key="1">
    <citation type="journal article" date="2023" name="G3 (Bethesda)">
        <title>A chromosome-level genome assembly of Zasmidium syzygii isolated from banana leaves.</title>
        <authorList>
            <person name="van Westerhoven A.C."/>
            <person name="Mehrabi R."/>
            <person name="Talebi R."/>
            <person name="Steentjes M.B.F."/>
            <person name="Corcolon B."/>
            <person name="Chong P.A."/>
            <person name="Kema G.H.J."/>
            <person name="Seidl M.F."/>
        </authorList>
    </citation>
    <scope>NUCLEOTIDE SEQUENCE [LARGE SCALE GENOMIC DNA]</scope>
    <source>
        <strain evidence="4 5">P124</strain>
    </source>
</reference>
<evidence type="ECO:0000259" key="3">
    <source>
        <dbReference type="PROSITE" id="PS50181"/>
    </source>
</evidence>
<comment type="caution">
    <text evidence="4">The sequence shown here is derived from an EMBL/GenBank/DDBJ whole genome shotgun (WGS) entry which is preliminary data.</text>
</comment>
<feature type="region of interest" description="Disordered" evidence="2">
    <location>
        <begin position="607"/>
        <end position="638"/>
    </location>
</feature>
<dbReference type="InterPro" id="IPR036047">
    <property type="entry name" value="F-box-like_dom_sf"/>
</dbReference>
<protein>
    <recommendedName>
        <fullName evidence="3">F-box domain-containing protein</fullName>
    </recommendedName>
</protein>
<dbReference type="Pfam" id="PF12937">
    <property type="entry name" value="F-box-like"/>
    <property type="match status" value="1"/>
</dbReference>
<sequence>MSSEESPTTLLDLPVDLLLLIFPHLDAASFLSLTSTCKALHNSDFAEDSAYWSALVRNQFRVPNQPVVQNDGRRWKRLYKRMRTQSKCYAWGNDDKGCLGHSFDLPNLPGQRRPVMRRSRHLSCPSVMEGTEQLGIISDMQSGGWSTTILTSKGALYSCGVMDGLQFNQRRPPYMQQPKKQPTALIFPVGMPHPKDRYEPVTAIKQFSSGRSHILALSDSGRIWSWQDIELRGVHVKFVHHTLKEDGREKGTGVVKKVVAGWNKSVALIEGSGLVVWEPIRLSQEESETSDAALVLLSTVVPRTQYVDSAPHKTSDGAVEGQDVGEVQSFIVLEDTILFNTSLGKVFAAVITWTDTVQAVSEPVELSIPVKGDTTAEASFVTDIQGSFRNFAVFTKAGDVLTSEQDRIMPLLTNQHTNRRLFTRIPALQNKQVISLAFGDYHFHALHSSGEITSYGYEPQSCGALGLGGHGVPEGRLRGVQNRGIGGDGHLVPHAYTEGRRVWFEKEKQEWISFITSGGADPQEAAARVRMAIGSPGPNAQGEVSEWIEQEGRDWETKFGIRGQGEEDDGLGAYFALSVSAAGWHSGALVLVNEDMAERLRKAVEVPERAPIETHEDPAQPTAESSQAPSSTNNTLPTNASILDRAADWGRYFLGLAPYNVNDAAYDPNSAHLRTNATTNANEASQTQNFGASPRPGYKYIWADDHFPRLRLSDGTEMPGEVEFDEWRFGRPEWRLGWEDEE</sequence>
<dbReference type="InterPro" id="IPR001810">
    <property type="entry name" value="F-box_dom"/>
</dbReference>
<dbReference type="Proteomes" id="UP001305779">
    <property type="component" value="Unassembled WGS sequence"/>
</dbReference>
<dbReference type="InterPro" id="IPR009091">
    <property type="entry name" value="RCC1/BLIP-II"/>
</dbReference>
<dbReference type="PROSITE" id="PS50181">
    <property type="entry name" value="FBOX"/>
    <property type="match status" value="1"/>
</dbReference>
<dbReference type="Gene3D" id="2.130.10.30">
    <property type="entry name" value="Regulator of chromosome condensation 1/beta-lactamase-inhibitor protein II"/>
    <property type="match status" value="2"/>
</dbReference>
<evidence type="ECO:0000256" key="1">
    <source>
        <dbReference type="PROSITE-ProRule" id="PRU00235"/>
    </source>
</evidence>
<evidence type="ECO:0000313" key="5">
    <source>
        <dbReference type="Proteomes" id="UP001305779"/>
    </source>
</evidence>